<feature type="chain" id="PRO_5030605000" description="LNR domain-containing protein" evidence="1">
    <location>
        <begin position="20"/>
        <end position="240"/>
    </location>
</feature>
<keyword evidence="1" id="KW-0732">Signal</keyword>
<accession>A0A7S2W7Q5</accession>
<evidence type="ECO:0008006" key="3">
    <source>
        <dbReference type="Google" id="ProtNLM"/>
    </source>
</evidence>
<name>A0A7S2W7Q5_9STRA</name>
<organism evidence="2">
    <name type="scientific">Eucampia antarctica</name>
    <dbReference type="NCBI Taxonomy" id="49252"/>
    <lineage>
        <taxon>Eukaryota</taxon>
        <taxon>Sar</taxon>
        <taxon>Stramenopiles</taxon>
        <taxon>Ochrophyta</taxon>
        <taxon>Bacillariophyta</taxon>
        <taxon>Mediophyceae</taxon>
        <taxon>Biddulphiophycidae</taxon>
        <taxon>Hemiaulales</taxon>
        <taxon>Hemiaulaceae</taxon>
        <taxon>Eucampia</taxon>
    </lineage>
</organism>
<gene>
    <name evidence="2" type="ORF">EANT1437_LOCUS7478</name>
</gene>
<reference evidence="2" key="1">
    <citation type="submission" date="2021-01" db="EMBL/GenBank/DDBJ databases">
        <authorList>
            <person name="Corre E."/>
            <person name="Pelletier E."/>
            <person name="Niang G."/>
            <person name="Scheremetjew M."/>
            <person name="Finn R."/>
            <person name="Kale V."/>
            <person name="Holt S."/>
            <person name="Cochrane G."/>
            <person name="Meng A."/>
            <person name="Brown T."/>
            <person name="Cohen L."/>
        </authorList>
    </citation>
    <scope>NUCLEOTIDE SEQUENCE</scope>
    <source>
        <strain evidence="2">CCMP1452</strain>
    </source>
</reference>
<evidence type="ECO:0000256" key="1">
    <source>
        <dbReference type="SAM" id="SignalP"/>
    </source>
</evidence>
<evidence type="ECO:0000313" key="2">
    <source>
        <dbReference type="EMBL" id="CAD9673056.1"/>
    </source>
</evidence>
<dbReference type="AlphaFoldDB" id="A0A7S2W7Q5"/>
<feature type="signal peptide" evidence="1">
    <location>
        <begin position="1"/>
        <end position="19"/>
    </location>
</feature>
<proteinExistence type="predicted"/>
<protein>
    <recommendedName>
        <fullName evidence="3">LNR domain-containing protein</fullName>
    </recommendedName>
</protein>
<dbReference type="EMBL" id="HBHI01014620">
    <property type="protein sequence ID" value="CAD9673056.1"/>
    <property type="molecule type" value="Transcribed_RNA"/>
</dbReference>
<sequence length="240" mass="26557">MAGISFVAALPLLLQRATATTSNFTPLTLRDTIISRSDFHINRQLTQTEEIGKFSFLDLTHRFFSKDVSKQAEKPADVSAQCDVAFFKCLDNDSCTQCFGDIESSDIDWTSVSSSTPCSQVVDLLTGANKCKKLKSKGEDYERFCDTFDNCMEKDEEEESNDESLIDCDSLLKCEWEGSHSGFVGDGSCQSFGCYNHKICNYDGGDCCQDTCDDGSIVECGTDGFVCLDPKSKKCDPFFN</sequence>